<dbReference type="GO" id="GO:0005886">
    <property type="term" value="C:plasma membrane"/>
    <property type="evidence" value="ECO:0007669"/>
    <property type="project" value="UniProtKB-SubCell"/>
</dbReference>
<evidence type="ECO:0000259" key="14">
    <source>
        <dbReference type="PROSITE" id="PS50885"/>
    </source>
</evidence>
<keyword evidence="10 12" id="KW-0472">Membrane</keyword>
<dbReference type="SUPFAM" id="SSF158472">
    <property type="entry name" value="HAMP domain-like"/>
    <property type="match status" value="1"/>
</dbReference>
<dbReference type="SMART" id="SM00304">
    <property type="entry name" value="HAMP"/>
    <property type="match status" value="1"/>
</dbReference>
<evidence type="ECO:0000256" key="11">
    <source>
        <dbReference type="SAM" id="MobiDB-lite"/>
    </source>
</evidence>
<dbReference type="InterPro" id="IPR003660">
    <property type="entry name" value="HAMP_dom"/>
</dbReference>
<feature type="transmembrane region" description="Helical" evidence="12">
    <location>
        <begin position="21"/>
        <end position="44"/>
    </location>
</feature>
<dbReference type="Pfam" id="PF02518">
    <property type="entry name" value="HATPase_c"/>
    <property type="match status" value="1"/>
</dbReference>
<dbReference type="Pfam" id="PF00672">
    <property type="entry name" value="HAMP"/>
    <property type="match status" value="1"/>
</dbReference>
<feature type="domain" description="HAMP" evidence="14">
    <location>
        <begin position="186"/>
        <end position="239"/>
    </location>
</feature>
<dbReference type="GO" id="GO:0000155">
    <property type="term" value="F:phosphorelay sensor kinase activity"/>
    <property type="evidence" value="ECO:0007669"/>
    <property type="project" value="InterPro"/>
</dbReference>
<dbReference type="InterPro" id="IPR050428">
    <property type="entry name" value="TCS_sensor_his_kinase"/>
</dbReference>
<accession>A0A931GP77</accession>
<dbReference type="SMART" id="SM00388">
    <property type="entry name" value="HisKA"/>
    <property type="match status" value="1"/>
</dbReference>
<dbReference type="Proteomes" id="UP000614047">
    <property type="component" value="Unassembled WGS sequence"/>
</dbReference>
<comment type="subcellular location">
    <subcellularLocation>
        <location evidence="2">Cell membrane</location>
    </subcellularLocation>
</comment>
<evidence type="ECO:0000256" key="1">
    <source>
        <dbReference type="ARBA" id="ARBA00000085"/>
    </source>
</evidence>
<dbReference type="SMART" id="SM00387">
    <property type="entry name" value="HATPase_c"/>
    <property type="match status" value="1"/>
</dbReference>
<evidence type="ECO:0000313" key="15">
    <source>
        <dbReference type="EMBL" id="MBG6087124.1"/>
    </source>
</evidence>
<dbReference type="InterPro" id="IPR036097">
    <property type="entry name" value="HisK_dim/P_sf"/>
</dbReference>
<dbReference type="EC" id="2.7.13.3" evidence="3"/>
<dbReference type="CDD" id="cd00082">
    <property type="entry name" value="HisKA"/>
    <property type="match status" value="1"/>
</dbReference>
<comment type="caution">
    <text evidence="15">The sequence shown here is derived from an EMBL/GenBank/DDBJ whole genome shotgun (WGS) entry which is preliminary data.</text>
</comment>
<dbReference type="Pfam" id="PF00512">
    <property type="entry name" value="HisKA"/>
    <property type="match status" value="1"/>
</dbReference>
<dbReference type="InterPro" id="IPR005467">
    <property type="entry name" value="His_kinase_dom"/>
</dbReference>
<dbReference type="InterPro" id="IPR036890">
    <property type="entry name" value="HATPase_C_sf"/>
</dbReference>
<evidence type="ECO:0000256" key="3">
    <source>
        <dbReference type="ARBA" id="ARBA00012438"/>
    </source>
</evidence>
<keyword evidence="9" id="KW-0902">Two-component regulatory system</keyword>
<dbReference type="PROSITE" id="PS50885">
    <property type="entry name" value="HAMP"/>
    <property type="match status" value="1"/>
</dbReference>
<gene>
    <name evidence="15" type="ORF">IW256_001237</name>
</gene>
<evidence type="ECO:0000256" key="4">
    <source>
        <dbReference type="ARBA" id="ARBA00022553"/>
    </source>
</evidence>
<dbReference type="InterPro" id="IPR004358">
    <property type="entry name" value="Sig_transdc_His_kin-like_C"/>
</dbReference>
<comment type="catalytic activity">
    <reaction evidence="1">
        <text>ATP + protein L-histidine = ADP + protein N-phospho-L-histidine.</text>
        <dbReference type="EC" id="2.7.13.3"/>
    </reaction>
</comment>
<dbReference type="CDD" id="cd00075">
    <property type="entry name" value="HATPase"/>
    <property type="match status" value="1"/>
</dbReference>
<keyword evidence="7 15" id="KW-0418">Kinase</keyword>
<dbReference type="RefSeq" id="WP_197010033.1">
    <property type="nucleotide sequence ID" value="NZ_BAABES010000006.1"/>
</dbReference>
<evidence type="ECO:0000256" key="5">
    <source>
        <dbReference type="ARBA" id="ARBA00022679"/>
    </source>
</evidence>
<dbReference type="Gene3D" id="1.10.287.130">
    <property type="match status" value="1"/>
</dbReference>
<proteinExistence type="predicted"/>
<evidence type="ECO:0000256" key="10">
    <source>
        <dbReference type="ARBA" id="ARBA00023136"/>
    </source>
</evidence>
<dbReference type="CDD" id="cd06225">
    <property type="entry name" value="HAMP"/>
    <property type="match status" value="1"/>
</dbReference>
<evidence type="ECO:0000313" key="16">
    <source>
        <dbReference type="Proteomes" id="UP000614047"/>
    </source>
</evidence>
<evidence type="ECO:0000256" key="6">
    <source>
        <dbReference type="ARBA" id="ARBA00022692"/>
    </source>
</evidence>
<keyword evidence="8 12" id="KW-1133">Transmembrane helix</keyword>
<keyword evidence="4" id="KW-0597">Phosphoprotein</keyword>
<keyword evidence="5" id="KW-0808">Transferase</keyword>
<name>A0A931GP77_9ACTN</name>
<keyword evidence="6 12" id="KW-0812">Transmembrane</keyword>
<dbReference type="InterPro" id="IPR003594">
    <property type="entry name" value="HATPase_dom"/>
</dbReference>
<evidence type="ECO:0000259" key="13">
    <source>
        <dbReference type="PROSITE" id="PS50109"/>
    </source>
</evidence>
<organism evidence="15 16">
    <name type="scientific">Actinomadura viridis</name>
    <dbReference type="NCBI Taxonomy" id="58110"/>
    <lineage>
        <taxon>Bacteria</taxon>
        <taxon>Bacillati</taxon>
        <taxon>Actinomycetota</taxon>
        <taxon>Actinomycetes</taxon>
        <taxon>Streptosporangiales</taxon>
        <taxon>Thermomonosporaceae</taxon>
        <taxon>Actinomadura</taxon>
    </lineage>
</organism>
<feature type="region of interest" description="Disordered" evidence="11">
    <location>
        <begin position="367"/>
        <end position="425"/>
    </location>
</feature>
<dbReference type="Gene3D" id="3.30.565.10">
    <property type="entry name" value="Histidine kinase-like ATPase, C-terminal domain"/>
    <property type="match status" value="1"/>
</dbReference>
<reference evidence="15" key="1">
    <citation type="submission" date="2020-11" db="EMBL/GenBank/DDBJ databases">
        <title>Sequencing the genomes of 1000 actinobacteria strains.</title>
        <authorList>
            <person name="Klenk H.-P."/>
        </authorList>
    </citation>
    <scope>NUCLEOTIDE SEQUENCE</scope>
    <source>
        <strain evidence="15">DSM 43175</strain>
    </source>
</reference>
<dbReference type="PANTHER" id="PTHR45436">
    <property type="entry name" value="SENSOR HISTIDINE KINASE YKOH"/>
    <property type="match status" value="1"/>
</dbReference>
<dbReference type="PROSITE" id="PS50109">
    <property type="entry name" value="HIS_KIN"/>
    <property type="match status" value="1"/>
</dbReference>
<dbReference type="SUPFAM" id="SSF47384">
    <property type="entry name" value="Homodimeric domain of signal transducing histidine kinase"/>
    <property type="match status" value="1"/>
</dbReference>
<dbReference type="AlphaFoldDB" id="A0A931GP77"/>
<keyword evidence="16" id="KW-1185">Reference proteome</keyword>
<dbReference type="SUPFAM" id="SSF55874">
    <property type="entry name" value="ATPase domain of HSP90 chaperone/DNA topoisomerase II/histidine kinase"/>
    <property type="match status" value="1"/>
</dbReference>
<evidence type="ECO:0000256" key="2">
    <source>
        <dbReference type="ARBA" id="ARBA00004236"/>
    </source>
</evidence>
<dbReference type="PANTHER" id="PTHR45436:SF5">
    <property type="entry name" value="SENSOR HISTIDINE KINASE TRCS"/>
    <property type="match status" value="1"/>
</dbReference>
<evidence type="ECO:0000256" key="9">
    <source>
        <dbReference type="ARBA" id="ARBA00023012"/>
    </source>
</evidence>
<dbReference type="InterPro" id="IPR003661">
    <property type="entry name" value="HisK_dim/P_dom"/>
</dbReference>
<evidence type="ECO:0000256" key="7">
    <source>
        <dbReference type="ARBA" id="ARBA00022777"/>
    </source>
</evidence>
<protein>
    <recommendedName>
        <fullName evidence="3">histidine kinase</fullName>
        <ecNumber evidence="3">2.7.13.3</ecNumber>
    </recommendedName>
</protein>
<evidence type="ECO:0000256" key="12">
    <source>
        <dbReference type="SAM" id="Phobius"/>
    </source>
</evidence>
<sequence>MKGRVRRSATPLTAPTIRVRLTAWAVLISSLLALAVFVAALALIRQEEVANQRTALVYTGREVADAVQYGHLRGRLVPKEYVQVVDTNGRVVSATRTMEGYPVVNFTPPDRPGTRSDGRSCRIEAPGGECFLVSAFRVGTGPAQRIVYTLAPDPGLVPRPELAALVALGIPLMGALMGFLTWQVVGNALRPVEAVRAELDEITATDLERRVPVPDRNTEVARLAESVNATLDRLESAVARLRGFVSDVSHELRSPLTGLRMELELALSDPLPGDARETLEAVLINAERLHAVLDDLLAIARLEASPELPRERVDLQALADQEVLRRPRRSRFTVMGGEPVIVHGGRSELGRLLTNLLDNADRHAAGAVTVSVRTEPGPVPRPGRPGRETHGRENHWREAHGREAHGREAAAHAEPSGSAEPAEPRTAVVEVYDDGPGVAPEDRERVFERFTRLAEGRHSDAGGTGLGLAISRDIAEAHGGTLVLTDRADGRPGARLVLRLPAG</sequence>
<dbReference type="EMBL" id="JADOUA010000001">
    <property type="protein sequence ID" value="MBG6087124.1"/>
    <property type="molecule type" value="Genomic_DNA"/>
</dbReference>
<feature type="compositionally biased region" description="Basic and acidic residues" evidence="11">
    <location>
        <begin position="385"/>
        <end position="411"/>
    </location>
</feature>
<evidence type="ECO:0000256" key="8">
    <source>
        <dbReference type="ARBA" id="ARBA00022989"/>
    </source>
</evidence>
<feature type="domain" description="Histidine kinase" evidence="13">
    <location>
        <begin position="247"/>
        <end position="503"/>
    </location>
</feature>
<dbReference type="PRINTS" id="PR00344">
    <property type="entry name" value="BCTRLSENSOR"/>
</dbReference>